<dbReference type="EMBL" id="FWYC01000020">
    <property type="protein sequence ID" value="SMD23979.1"/>
    <property type="molecule type" value="Genomic_DNA"/>
</dbReference>
<accession>A0A1W2FPS8</accession>
<reference evidence="2" key="1">
    <citation type="submission" date="2017-04" db="EMBL/GenBank/DDBJ databases">
        <authorList>
            <person name="Varghese N."/>
            <person name="Submissions S."/>
        </authorList>
    </citation>
    <scope>NUCLEOTIDE SEQUENCE [LARGE SCALE GENOMIC DNA]</scope>
    <source>
        <strain evidence="2">DSM 44073</strain>
    </source>
</reference>
<gene>
    <name evidence="1" type="ORF">SAMN05660733_07510</name>
</gene>
<keyword evidence="2" id="KW-1185">Reference proteome</keyword>
<evidence type="ECO:0000313" key="2">
    <source>
        <dbReference type="Proteomes" id="UP000192840"/>
    </source>
</evidence>
<name>A0A1W2FPS8_9PSEU</name>
<organism evidence="1 2">
    <name type="scientific">Lentzea albidocapillata</name>
    <dbReference type="NCBI Taxonomy" id="40571"/>
    <lineage>
        <taxon>Bacteria</taxon>
        <taxon>Bacillati</taxon>
        <taxon>Actinomycetota</taxon>
        <taxon>Actinomycetes</taxon>
        <taxon>Pseudonocardiales</taxon>
        <taxon>Pseudonocardiaceae</taxon>
        <taxon>Lentzea</taxon>
    </lineage>
</organism>
<sequence length="49" mass="5190">MTAAFPDPDLVKLSEEIIELSTAWLGTGLDKVGEFARDPGTALPSAKDD</sequence>
<proteinExistence type="predicted"/>
<dbReference type="OrthoDB" id="9931404at2"/>
<dbReference type="Proteomes" id="UP000192840">
    <property type="component" value="Unassembled WGS sequence"/>
</dbReference>
<protein>
    <submittedName>
        <fullName evidence="1">Uncharacterized protein</fullName>
    </submittedName>
</protein>
<evidence type="ECO:0000313" key="1">
    <source>
        <dbReference type="EMBL" id="SMD23979.1"/>
    </source>
</evidence>
<dbReference type="RefSeq" id="WP_157513034.1">
    <property type="nucleotide sequence ID" value="NZ_FWYC01000020.1"/>
</dbReference>
<dbReference type="AlphaFoldDB" id="A0A1W2FPS8"/>